<gene>
    <name evidence="2" type="ORF">CAL28_27635</name>
</gene>
<protein>
    <submittedName>
        <fullName evidence="2">Uncharacterized protein</fullName>
    </submittedName>
</protein>
<organism evidence="2 3">
    <name type="scientific">Bordetella genomosp. 11</name>
    <dbReference type="NCBI Taxonomy" id="1416808"/>
    <lineage>
        <taxon>Bacteria</taxon>
        <taxon>Pseudomonadati</taxon>
        <taxon>Pseudomonadota</taxon>
        <taxon>Betaproteobacteria</taxon>
        <taxon>Burkholderiales</taxon>
        <taxon>Alcaligenaceae</taxon>
        <taxon>Bordetella</taxon>
    </lineage>
</organism>
<proteinExistence type="predicted"/>
<dbReference type="Proteomes" id="UP000215767">
    <property type="component" value="Unassembled WGS sequence"/>
</dbReference>
<reference evidence="3" key="1">
    <citation type="submission" date="2017-05" db="EMBL/GenBank/DDBJ databases">
        <title>Complete and WGS of Bordetella genogroups.</title>
        <authorList>
            <person name="Spilker T."/>
            <person name="Lipuma J."/>
        </authorList>
    </citation>
    <scope>NUCLEOTIDE SEQUENCE [LARGE SCALE GENOMIC DNA]</scope>
    <source>
        <strain evidence="3">AU8856</strain>
    </source>
</reference>
<dbReference type="AlphaFoldDB" id="A0A261ULZ0"/>
<dbReference type="EMBL" id="NEVS01000004">
    <property type="protein sequence ID" value="OZI62898.1"/>
    <property type="molecule type" value="Genomic_DNA"/>
</dbReference>
<evidence type="ECO:0000256" key="1">
    <source>
        <dbReference type="SAM" id="MobiDB-lite"/>
    </source>
</evidence>
<evidence type="ECO:0000313" key="3">
    <source>
        <dbReference type="Proteomes" id="UP000215767"/>
    </source>
</evidence>
<evidence type="ECO:0000313" key="2">
    <source>
        <dbReference type="EMBL" id="OZI62898.1"/>
    </source>
</evidence>
<dbReference type="OrthoDB" id="8622530at2"/>
<keyword evidence="3" id="KW-1185">Reference proteome</keyword>
<sequence length="916" mass="100096">MTPDSLSIPLPGFSVDFWQPYIPAAGPGDTVSATRAPGLSYTPESHGTHADFCGSDEFPRYREEVRERLAFLVAFCRRHRMPDADAIQKNFDIFFAHRFDEYHYFDTRAGIVDSVGKRSLDEFCALILNEAADLDRRKSAIRNLAQGVTLCADGAVSNLVSAACTLAKTIGGIRGKLWELKEETARGVLRELLDKRFGHEENYQGNEIHFVHTVWNILADQFGLKKVPDGITMAETTGDDFLALCAAGISAALTPDRLALLIAEACQARLHSGFADARTPPAGPWTAGTEAAVAAMLEEIGDEFGLTSTDGLELGDDGETPTLRASDLRMKSFFQLDENNGAYTYALRAEPSLIALDVLRNFGDRRLLQTQTYPCNGGEWVDEAGMRAALFLYGELAWVVRIHAGASFGDPVWNSADTQIEPVTEPDLRLWHATRTSEAHPPAAAIRHAIRATAASQLARMPARWLTDAPDLQRLLRRLGTDAGRDYLAHNLAELGAVGARYTNRERHELFAELLRLDLCHAIRPLAELWVPNESRRVDLVHDVLAREAIPAFHLAMQGEDPPAAVHAWYRPLRESGLLALVAPRLVDLLEIRCGRSPIFSHVLNAGRTAAVIAFHALVKDLLKDPTIRWHIKGPLLGLLAATDWYGIPALSNAMADGHTRAVEAYYACLEDLLTDPLLALTIRPGLLAALPDLLIGRKGNSDSGLGYALESGNTSIIGIFHTLVINLLDDPEIAPTIASALPDLLSARVCRGASALSQSMRNRGTTTIKAFYAMLKDPRIKPHIRHVMPNLLNGRDTQGKPGLSNALENGHAGIIETYHALLKDLLQDPTIAPQMLRMLPHLLTTKNKDGTSGFSYATLYGQNAAITAYNAMLDDPAIRPHIDAHLPDLRSTNMPKPPAGTGISHADGPRLSDLD</sequence>
<comment type="caution">
    <text evidence="2">The sequence shown here is derived from an EMBL/GenBank/DDBJ whole genome shotgun (WGS) entry which is preliminary data.</text>
</comment>
<feature type="region of interest" description="Disordered" evidence="1">
    <location>
        <begin position="891"/>
        <end position="916"/>
    </location>
</feature>
<name>A0A261ULZ0_9BORD</name>
<dbReference type="RefSeq" id="WP_094844173.1">
    <property type="nucleotide sequence ID" value="NZ_NEVS01000004.1"/>
</dbReference>
<accession>A0A261ULZ0</accession>